<keyword evidence="3" id="KW-1185">Reference proteome</keyword>
<dbReference type="Proteomes" id="UP000259683">
    <property type="component" value="Segment"/>
</dbReference>
<name>A0A385EFQ7_9CAUD</name>
<keyword evidence="1" id="KW-1133">Transmembrane helix</keyword>
<reference evidence="2" key="2">
    <citation type="submission" date="2021-07" db="EMBL/GenBank/DDBJ databases">
        <title>Giant CbK-like Caulobacter bacteriophages have genetically divergent genomes.</title>
        <authorList>
            <person name="Wilson K."/>
            <person name="Ely B."/>
        </authorList>
    </citation>
    <scope>NUCLEOTIDE SEQUENCE</scope>
</reference>
<accession>A0A385EFQ7</accession>
<proteinExistence type="predicted"/>
<protein>
    <submittedName>
        <fullName evidence="2">Uncharacterized protein</fullName>
    </submittedName>
</protein>
<feature type="transmembrane region" description="Helical" evidence="1">
    <location>
        <begin position="47"/>
        <end position="69"/>
    </location>
</feature>
<evidence type="ECO:0000256" key="1">
    <source>
        <dbReference type="SAM" id="Phobius"/>
    </source>
</evidence>
<feature type="transmembrane region" description="Helical" evidence="1">
    <location>
        <begin position="7"/>
        <end position="27"/>
    </location>
</feature>
<sequence length="83" mass="9025">MAVQLDLVWLVAWAVFAGTGLTLALLAENPYVRLWGGLAGGAAIALFFWKLFLTALLVFYVFGAVLWGLGALHNFSVAKGWLR</sequence>
<evidence type="ECO:0000313" key="3">
    <source>
        <dbReference type="Proteomes" id="UP000259683"/>
    </source>
</evidence>
<evidence type="ECO:0000313" key="2">
    <source>
        <dbReference type="EMBL" id="AXQ69875.1"/>
    </source>
</evidence>
<reference evidence="2" key="1">
    <citation type="submission" date="2018-07" db="EMBL/GenBank/DDBJ databases">
        <authorList>
            <person name="Wilson K.M."/>
            <person name="Ely B."/>
        </authorList>
    </citation>
    <scope>NUCLEOTIDE SEQUENCE</scope>
</reference>
<organism evidence="2 3">
    <name type="scientific">Caulobacter phage CcrSC</name>
    <dbReference type="NCBI Taxonomy" id="2283272"/>
    <lineage>
        <taxon>Viruses</taxon>
        <taxon>Duplodnaviria</taxon>
        <taxon>Heunggongvirae</taxon>
        <taxon>Uroviricota</taxon>
        <taxon>Caudoviricetes</taxon>
        <taxon>Jeanschmidtviridae</taxon>
        <taxon>Bertelyvirus</taxon>
        <taxon>Bertelyvirus SC</taxon>
    </lineage>
</organism>
<dbReference type="EMBL" id="MH588547">
    <property type="protein sequence ID" value="AXQ69875.1"/>
    <property type="molecule type" value="Genomic_DNA"/>
</dbReference>
<keyword evidence="1" id="KW-0812">Transmembrane</keyword>
<keyword evidence="1" id="KW-0472">Membrane</keyword>
<gene>
    <name evidence="2" type="ORF">CcrSC_gp293</name>
</gene>